<gene>
    <name evidence="3" type="ORF">NDI56_18065</name>
</gene>
<feature type="region of interest" description="Disordered" evidence="1">
    <location>
        <begin position="1"/>
        <end position="22"/>
    </location>
</feature>
<dbReference type="InterPro" id="IPR055768">
    <property type="entry name" value="DUF7344"/>
</dbReference>
<accession>A0ABU2FGE4</accession>
<evidence type="ECO:0000259" key="2">
    <source>
        <dbReference type="Pfam" id="PF24035"/>
    </source>
</evidence>
<proteinExistence type="predicted"/>
<feature type="compositionally biased region" description="Acidic residues" evidence="1">
    <location>
        <begin position="124"/>
        <end position="135"/>
    </location>
</feature>
<evidence type="ECO:0000256" key="1">
    <source>
        <dbReference type="SAM" id="MobiDB-lite"/>
    </source>
</evidence>
<dbReference type="EMBL" id="JAMQON010000006">
    <property type="protein sequence ID" value="MDS0261309.1"/>
    <property type="molecule type" value="Genomic_DNA"/>
</dbReference>
<dbReference type="Proteomes" id="UP001259659">
    <property type="component" value="Unassembled WGS sequence"/>
</dbReference>
<evidence type="ECO:0000313" key="3">
    <source>
        <dbReference type="EMBL" id="MDS0261309.1"/>
    </source>
</evidence>
<evidence type="ECO:0000313" key="4">
    <source>
        <dbReference type="Proteomes" id="UP001259659"/>
    </source>
</evidence>
<feature type="domain" description="DUF7344" evidence="2">
    <location>
        <begin position="22"/>
        <end position="100"/>
    </location>
</feature>
<organism evidence="3 4">
    <name type="scientific">Haloarcula saliterrae</name>
    <dbReference type="NCBI Taxonomy" id="2950534"/>
    <lineage>
        <taxon>Archaea</taxon>
        <taxon>Methanobacteriati</taxon>
        <taxon>Methanobacteriota</taxon>
        <taxon>Stenosarchaea group</taxon>
        <taxon>Halobacteria</taxon>
        <taxon>Halobacteriales</taxon>
        <taxon>Haloarculaceae</taxon>
        <taxon>Haloarcula</taxon>
    </lineage>
</organism>
<comment type="caution">
    <text evidence="3">The sequence shown here is derived from an EMBL/GenBank/DDBJ whole genome shotgun (WGS) entry which is preliminary data.</text>
</comment>
<sequence length="135" mass="14927">MFTRPSTPDSTTPGRTHENLDDLLSDPHCKHLLEFLWRTEEPVPLATASRYIVGQITGTSATQVPENVQRRVQTWLHHGQLPALAAHGLVVFDADRGTVELTDDTVVPLLLADDEATQGYEPSEGPDESPEYGRQ</sequence>
<dbReference type="RefSeq" id="WP_310921129.1">
    <property type="nucleotide sequence ID" value="NZ_JAMQON010000006.1"/>
</dbReference>
<name>A0ABU2FGE4_9EURY</name>
<protein>
    <recommendedName>
        <fullName evidence="2">DUF7344 domain-containing protein</fullName>
    </recommendedName>
</protein>
<keyword evidence="4" id="KW-1185">Reference proteome</keyword>
<reference evidence="3 4" key="1">
    <citation type="submission" date="2022-06" db="EMBL/GenBank/DDBJ databases">
        <title>Haloarcula sp. a new haloarchaeum isolate from saline soil.</title>
        <authorList>
            <person name="Strakova D."/>
            <person name="Galisteo C."/>
            <person name="Sanchez-Porro C."/>
            <person name="Ventosa A."/>
        </authorList>
    </citation>
    <scope>NUCLEOTIDE SEQUENCE [LARGE SCALE GENOMIC DNA]</scope>
    <source>
        <strain evidence="3 4">S1CR25-12</strain>
    </source>
</reference>
<feature type="compositionally biased region" description="Polar residues" evidence="1">
    <location>
        <begin position="1"/>
        <end position="14"/>
    </location>
</feature>
<dbReference type="Pfam" id="PF24035">
    <property type="entry name" value="DUF7344"/>
    <property type="match status" value="1"/>
</dbReference>
<feature type="region of interest" description="Disordered" evidence="1">
    <location>
        <begin position="112"/>
        <end position="135"/>
    </location>
</feature>